<evidence type="ECO:0000256" key="1">
    <source>
        <dbReference type="SAM" id="MobiDB-lite"/>
    </source>
</evidence>
<keyword evidence="3" id="KW-1185">Reference proteome</keyword>
<feature type="region of interest" description="Disordered" evidence="1">
    <location>
        <begin position="158"/>
        <end position="296"/>
    </location>
</feature>
<sequence>MAGEGQSAKKKKERSNESFIVVRPPPSKTNHPLNLQVQLVPPGGRSSSGRRPPSRDSSLGPEDDGASEMSLRRTSSNRSDVSMYSSYSSTSFSSVATNSSTSSGRRNIVPLYNLQAHNVLTNVIADAGTDAKVAKFQKRGLEVIGLAVLEPVEVWGEGGNPVPTAGNSPGAPPTSLPDELPTRASADYTHSPLAADAPHTPTSSALSLNSEGTSEYPHTPAPVSVTPTPTSATPTTPRNTPGAKKFFGKLFKRRDSPNSSPSFPPSPLPPISAQPPSPAQPTTPLPSAPADNSRVSRRSSLLLGNTLSIPGHAPSASGSEAPVSARENVVLQPPVLGIQPTLSSTTNPPRGRPTKYVWVVRRWLKGNPESLLSGVKGKFHEARGTAPHAPSIESLVEVRFEWTRGKSGKKRGTRRDTADEGTRSKRHSLALSSAAQSQTSLHQHGPQVVISDPPQSKKRVASASAAAEALTRRSVDSHRSVSPHATASTTTATSDEEHQKVSPSTEDGDESDPEDSETPWTCTLVVRRRSPSRLPPPGSPLPPAGATAGGAGASTVRIKVAGVVPTPHHPKVVALLKVPFPLPDIEIERMNVRKRIITPAGVARPATSSGDNGNGAAGSAMNGKGSGNGVKNFFGGAKENHGLGAGANSEGLILTAEETKDIIASTALWLVVREGFGGVGRVSRKGDGWRLRG</sequence>
<dbReference type="OrthoDB" id="2590746at2759"/>
<feature type="region of interest" description="Disordered" evidence="1">
    <location>
        <begin position="1"/>
        <end position="104"/>
    </location>
</feature>
<evidence type="ECO:0000313" key="2">
    <source>
        <dbReference type="EMBL" id="OSD00028.1"/>
    </source>
</evidence>
<feature type="compositionally biased region" description="Low complexity" evidence="1">
    <location>
        <begin position="41"/>
        <end position="60"/>
    </location>
</feature>
<proteinExistence type="predicted"/>
<dbReference type="EMBL" id="KZ084122">
    <property type="protein sequence ID" value="OSD00028.1"/>
    <property type="molecule type" value="Genomic_DNA"/>
</dbReference>
<feature type="region of interest" description="Disordered" evidence="1">
    <location>
        <begin position="603"/>
        <end position="623"/>
    </location>
</feature>
<feature type="compositionally biased region" description="Pro residues" evidence="1">
    <location>
        <begin position="533"/>
        <end position="543"/>
    </location>
</feature>
<reference evidence="2 3" key="1">
    <citation type="journal article" date="2015" name="Biotechnol. Biofuels">
        <title>Enhanced degradation of softwood versus hardwood by the white-rot fungus Pycnoporus coccineus.</title>
        <authorList>
            <person name="Couturier M."/>
            <person name="Navarro D."/>
            <person name="Chevret D."/>
            <person name="Henrissat B."/>
            <person name="Piumi F."/>
            <person name="Ruiz-Duenas F.J."/>
            <person name="Martinez A.T."/>
            <person name="Grigoriev I.V."/>
            <person name="Riley R."/>
            <person name="Lipzen A."/>
            <person name="Berrin J.G."/>
            <person name="Master E.R."/>
            <person name="Rosso M.N."/>
        </authorList>
    </citation>
    <scope>NUCLEOTIDE SEQUENCE [LARGE SCALE GENOMIC DNA]</scope>
    <source>
        <strain evidence="2 3">BRFM310</strain>
    </source>
</reference>
<feature type="compositionally biased region" description="Polar residues" evidence="1">
    <location>
        <begin position="28"/>
        <end position="37"/>
    </location>
</feature>
<organism evidence="2 3">
    <name type="scientific">Trametes coccinea (strain BRFM310)</name>
    <name type="common">Pycnoporus coccineus</name>
    <dbReference type="NCBI Taxonomy" id="1353009"/>
    <lineage>
        <taxon>Eukaryota</taxon>
        <taxon>Fungi</taxon>
        <taxon>Dikarya</taxon>
        <taxon>Basidiomycota</taxon>
        <taxon>Agaricomycotina</taxon>
        <taxon>Agaricomycetes</taxon>
        <taxon>Polyporales</taxon>
        <taxon>Polyporaceae</taxon>
        <taxon>Trametes</taxon>
    </lineage>
</organism>
<feature type="compositionally biased region" description="Pro residues" evidence="1">
    <location>
        <begin position="262"/>
        <end position="287"/>
    </location>
</feature>
<feature type="compositionally biased region" description="Low complexity" evidence="1">
    <location>
        <begin position="429"/>
        <end position="444"/>
    </location>
</feature>
<feature type="region of interest" description="Disordered" evidence="1">
    <location>
        <begin position="404"/>
        <end position="550"/>
    </location>
</feature>
<dbReference type="AlphaFoldDB" id="A0A1Y2IFZ8"/>
<feature type="compositionally biased region" description="Polar residues" evidence="1">
    <location>
        <begin position="200"/>
        <end position="213"/>
    </location>
</feature>
<feature type="region of interest" description="Disordered" evidence="1">
    <location>
        <begin position="305"/>
        <end position="324"/>
    </location>
</feature>
<evidence type="ECO:0000313" key="3">
    <source>
        <dbReference type="Proteomes" id="UP000193067"/>
    </source>
</evidence>
<feature type="compositionally biased region" description="Low complexity" evidence="1">
    <location>
        <begin position="76"/>
        <end position="103"/>
    </location>
</feature>
<name>A0A1Y2IFZ8_TRAC3</name>
<dbReference type="Proteomes" id="UP000193067">
    <property type="component" value="Unassembled WGS sequence"/>
</dbReference>
<feature type="compositionally biased region" description="Acidic residues" evidence="1">
    <location>
        <begin position="506"/>
        <end position="517"/>
    </location>
</feature>
<feature type="compositionally biased region" description="Basic and acidic residues" evidence="1">
    <location>
        <begin position="470"/>
        <end position="479"/>
    </location>
</feature>
<accession>A0A1Y2IFZ8</accession>
<protein>
    <submittedName>
        <fullName evidence="2">Uncharacterized protein</fullName>
    </submittedName>
</protein>
<feature type="compositionally biased region" description="Basic and acidic residues" evidence="1">
    <location>
        <begin position="414"/>
        <end position="423"/>
    </location>
</feature>
<gene>
    <name evidence="2" type="ORF">PYCCODRAFT_1437778</name>
</gene>
<feature type="compositionally biased region" description="Low complexity" evidence="1">
    <location>
        <begin position="221"/>
        <end position="237"/>
    </location>
</feature>